<feature type="signal peptide" evidence="1">
    <location>
        <begin position="1"/>
        <end position="30"/>
    </location>
</feature>
<evidence type="ECO:0008006" key="4">
    <source>
        <dbReference type="Google" id="ProtNLM"/>
    </source>
</evidence>
<name>A0A9X9XC09_9PROT</name>
<gene>
    <name evidence="2" type="ORF">GXW74_12185</name>
</gene>
<dbReference type="EMBL" id="JAAEDL010000010">
    <property type="protein sequence ID" value="MBR0681245.1"/>
    <property type="molecule type" value="Genomic_DNA"/>
</dbReference>
<protein>
    <recommendedName>
        <fullName evidence="4">Lipoprotein</fullName>
    </recommendedName>
</protein>
<comment type="caution">
    <text evidence="2">The sequence shown here is derived from an EMBL/GenBank/DDBJ whole genome shotgun (WGS) entry which is preliminary data.</text>
</comment>
<dbReference type="RefSeq" id="WP_211846777.1">
    <property type="nucleotide sequence ID" value="NZ_JAAEDL010000010.1"/>
</dbReference>
<sequence length="226" mass="23690">MPPIPTIRRRALPAATALLGLLVLAGCGSAASDATALGGEARPAPYPGRIGIASEPPGARCVLTNTADGSRVAEITTPAQVPLARGAAIIDAHCSAPGRMEATLAIRPVRDFAADIHHPQPIGTGVVQNAVAVRTGSTRRYNDATVYLPPTTFASAEARDAWFADRAEAMRRAAAPGIARAQRAPNATIDTADVLERYLQEDIARLDQQRAAATIERPTAPPARRR</sequence>
<proteinExistence type="predicted"/>
<evidence type="ECO:0000313" key="2">
    <source>
        <dbReference type="EMBL" id="MBR0681245.1"/>
    </source>
</evidence>
<evidence type="ECO:0000256" key="1">
    <source>
        <dbReference type="SAM" id="SignalP"/>
    </source>
</evidence>
<organism evidence="2 3">
    <name type="scientific">Neoroseomonas eburnea</name>
    <dbReference type="NCBI Taxonomy" id="1346889"/>
    <lineage>
        <taxon>Bacteria</taxon>
        <taxon>Pseudomonadati</taxon>
        <taxon>Pseudomonadota</taxon>
        <taxon>Alphaproteobacteria</taxon>
        <taxon>Acetobacterales</taxon>
        <taxon>Acetobacteraceae</taxon>
        <taxon>Neoroseomonas</taxon>
    </lineage>
</organism>
<keyword evidence="1" id="KW-0732">Signal</keyword>
<reference evidence="2" key="2">
    <citation type="journal article" date="2021" name="Syst. Appl. Microbiol.">
        <title>Roseomonas hellenica sp. nov., isolated from roots of wild-growing Alkanna tinctoria.</title>
        <authorList>
            <person name="Rat A."/>
            <person name="Naranjo H.D."/>
            <person name="Lebbe L."/>
            <person name="Cnockaert M."/>
            <person name="Krigas N."/>
            <person name="Grigoriadou K."/>
            <person name="Maloupa E."/>
            <person name="Willems A."/>
        </authorList>
    </citation>
    <scope>NUCLEOTIDE SEQUENCE</scope>
    <source>
        <strain evidence="2">LMG 31228</strain>
    </source>
</reference>
<dbReference type="PROSITE" id="PS51318">
    <property type="entry name" value="TAT"/>
    <property type="match status" value="1"/>
</dbReference>
<reference evidence="2" key="1">
    <citation type="submission" date="2020-01" db="EMBL/GenBank/DDBJ databases">
        <authorList>
            <person name="Rat A."/>
        </authorList>
    </citation>
    <scope>NUCLEOTIDE SEQUENCE</scope>
    <source>
        <strain evidence="2">LMG 31228</strain>
    </source>
</reference>
<keyword evidence="3" id="KW-1185">Reference proteome</keyword>
<dbReference type="AlphaFoldDB" id="A0A9X9XC09"/>
<accession>A0A9X9XC09</accession>
<evidence type="ECO:0000313" key="3">
    <source>
        <dbReference type="Proteomes" id="UP001138709"/>
    </source>
</evidence>
<dbReference type="InterPro" id="IPR006311">
    <property type="entry name" value="TAT_signal"/>
</dbReference>
<dbReference type="Proteomes" id="UP001138709">
    <property type="component" value="Unassembled WGS sequence"/>
</dbReference>
<feature type="chain" id="PRO_5040955032" description="Lipoprotein" evidence="1">
    <location>
        <begin position="31"/>
        <end position="226"/>
    </location>
</feature>